<accession>A0A9W9U5K5</accession>
<dbReference type="AlphaFoldDB" id="A0A9W9U5K5"/>
<dbReference type="Pfam" id="PF00155">
    <property type="entry name" value="Aminotran_1_2"/>
    <property type="match status" value="1"/>
</dbReference>
<evidence type="ECO:0000313" key="9">
    <source>
        <dbReference type="EMBL" id="KAJ5318430.1"/>
    </source>
</evidence>
<dbReference type="PANTHER" id="PTHR13693:SF102">
    <property type="entry name" value="2-AMINO-3-KETOBUTYRATE COENZYME A LIGASE, MITOCHONDRIAL"/>
    <property type="match status" value="1"/>
</dbReference>
<dbReference type="Gene3D" id="3.90.1150.10">
    <property type="entry name" value="Aspartate Aminotransferase, domain 1"/>
    <property type="match status" value="1"/>
</dbReference>
<proteinExistence type="inferred from homology"/>
<comment type="cofactor">
    <cofactor evidence="1 7">
        <name>pyridoxal 5'-phosphate</name>
        <dbReference type="ChEBI" id="CHEBI:597326"/>
    </cofactor>
</comment>
<reference evidence="9" key="1">
    <citation type="submission" date="2022-12" db="EMBL/GenBank/DDBJ databases">
        <authorList>
            <person name="Petersen C."/>
        </authorList>
    </citation>
    <scope>NUCLEOTIDE SEQUENCE</scope>
    <source>
        <strain evidence="9">IBT 21472</strain>
    </source>
</reference>
<evidence type="ECO:0000256" key="2">
    <source>
        <dbReference type="ARBA" id="ARBA00003076"/>
    </source>
</evidence>
<keyword evidence="7" id="KW-0350">Heme biosynthesis</keyword>
<reference evidence="9" key="2">
    <citation type="journal article" date="2023" name="IMA Fungus">
        <title>Comparative genomic study of the Penicillium genus elucidates a diverse pangenome and 15 lateral gene transfer events.</title>
        <authorList>
            <person name="Petersen C."/>
            <person name="Sorensen T."/>
            <person name="Nielsen M.R."/>
            <person name="Sondergaard T.E."/>
            <person name="Sorensen J.L."/>
            <person name="Fitzpatrick D.A."/>
            <person name="Frisvad J.C."/>
            <person name="Nielsen K.L."/>
        </authorList>
    </citation>
    <scope>NUCLEOTIDE SEQUENCE</scope>
    <source>
        <strain evidence="9">IBT 21472</strain>
    </source>
</reference>
<dbReference type="GO" id="GO:0030170">
    <property type="term" value="F:pyridoxal phosphate binding"/>
    <property type="evidence" value="ECO:0007669"/>
    <property type="project" value="UniProtKB-UniRule"/>
</dbReference>
<dbReference type="InterPro" id="IPR015422">
    <property type="entry name" value="PyrdxlP-dep_Trfase_small"/>
</dbReference>
<evidence type="ECO:0000259" key="8">
    <source>
        <dbReference type="Pfam" id="PF00155"/>
    </source>
</evidence>
<comment type="caution">
    <text evidence="9">The sequence shown here is derived from an EMBL/GenBank/DDBJ whole genome shotgun (WGS) entry which is preliminary data.</text>
</comment>
<comment type="subcellular location">
    <subcellularLocation>
        <location evidence="7">Mitochondrion matrix</location>
    </subcellularLocation>
</comment>
<comment type="pathway">
    <text evidence="7">Porphyrin-containing compound metabolism; protoporphyrin-IX biosynthesis; 5-aminolevulinate from glycine: step 1/1.</text>
</comment>
<feature type="domain" description="Aminotransferase class I/classII large" evidence="8">
    <location>
        <begin position="31"/>
        <end position="387"/>
    </location>
</feature>
<dbReference type="CDD" id="cd06454">
    <property type="entry name" value="KBL_like"/>
    <property type="match status" value="1"/>
</dbReference>
<protein>
    <recommendedName>
        <fullName evidence="7">5-aminolevulinate synthase</fullName>
        <ecNumber evidence="7">2.3.1.37</ecNumber>
    </recommendedName>
    <alternativeName>
        <fullName evidence="7">5-aminolevulinic acid synthase</fullName>
    </alternativeName>
    <alternativeName>
        <fullName evidence="7">Delta-ALA synthase</fullName>
    </alternativeName>
    <alternativeName>
        <fullName evidence="7">Delta-aminolevulinate synthase</fullName>
    </alternativeName>
</protein>
<dbReference type="GO" id="GO:0005759">
    <property type="term" value="C:mitochondrial matrix"/>
    <property type="evidence" value="ECO:0007669"/>
    <property type="project" value="UniProtKB-SubCell"/>
</dbReference>
<dbReference type="InterPro" id="IPR010961">
    <property type="entry name" value="4pyrrol_synth_NH2levulA_synth"/>
</dbReference>
<dbReference type="Proteomes" id="UP001147746">
    <property type="component" value="Unassembled WGS sequence"/>
</dbReference>
<keyword evidence="7" id="KW-0496">Mitochondrion</keyword>
<dbReference type="GO" id="GO:0003870">
    <property type="term" value="F:5-aminolevulinate synthase activity"/>
    <property type="evidence" value="ECO:0007669"/>
    <property type="project" value="UniProtKB-EC"/>
</dbReference>
<dbReference type="InterPro" id="IPR004839">
    <property type="entry name" value="Aminotransferase_I/II_large"/>
</dbReference>
<dbReference type="FunFam" id="3.40.640.10:FF:000006">
    <property type="entry name" value="5-aminolevulinate synthase, mitochondrial"/>
    <property type="match status" value="1"/>
</dbReference>
<name>A0A9W9U5K5_9EURO</name>
<dbReference type="SUPFAM" id="SSF53383">
    <property type="entry name" value="PLP-dependent transferases"/>
    <property type="match status" value="1"/>
</dbReference>
<dbReference type="NCBIfam" id="TIGR01821">
    <property type="entry name" value="5aminolev_synth"/>
    <property type="match status" value="1"/>
</dbReference>
<keyword evidence="10" id="KW-1185">Reference proteome</keyword>
<evidence type="ECO:0000256" key="4">
    <source>
        <dbReference type="ARBA" id="ARBA00022679"/>
    </source>
</evidence>
<dbReference type="InterPro" id="IPR015421">
    <property type="entry name" value="PyrdxlP-dep_Trfase_major"/>
</dbReference>
<dbReference type="Gene3D" id="3.40.640.10">
    <property type="entry name" value="Type I PLP-dependent aspartate aminotransferase-like (Major domain)"/>
    <property type="match status" value="1"/>
</dbReference>
<gene>
    <name evidence="9" type="ORF">N7476_004850</name>
</gene>
<comment type="similarity">
    <text evidence="3 7">Belongs to the class-II pyridoxal-phosphate-dependent aminotransferase family.</text>
</comment>
<evidence type="ECO:0000256" key="1">
    <source>
        <dbReference type="ARBA" id="ARBA00001933"/>
    </source>
</evidence>
<dbReference type="GO" id="GO:0006782">
    <property type="term" value="P:protoporphyrinogen IX biosynthetic process"/>
    <property type="evidence" value="ECO:0007669"/>
    <property type="project" value="UniProtKB-UniRule"/>
</dbReference>
<evidence type="ECO:0000256" key="3">
    <source>
        <dbReference type="ARBA" id="ARBA00008392"/>
    </source>
</evidence>
<dbReference type="EC" id="2.3.1.37" evidence="7"/>
<dbReference type="InterPro" id="IPR015424">
    <property type="entry name" value="PyrdxlP-dep_Trfase"/>
</dbReference>
<comment type="function">
    <text evidence="2">Catalyzes the synthesis of 5-aminolevulinate (ALA) from succinyl-CoA and glycine, the first and rate-limiting step in heme biosynthesis.</text>
</comment>
<sequence>MKKQDKSYRYFRNINRVVNEFPLAHTPEGKIVTVWCSVDYLGMGSNPDVLKTMHTVLDRYGSCSGGSRNISGHNQFAVSLEKTLAELHGKEAALYSTSGYNANDGALTVLGMQLPDCIFFSDSSNHASIIEGIRHSRANKMIWRHNDLADLENKLRSAPPSVPKIICFESIYSMCGTIAPIREICDLAQKYGALTFLDEVHAVGLYGPHGAGLAEHLDFEAHASGNRLGTVLDRIDVVSGALGKGYGTSGGYIAGSKDLVDLVRSFSRSFIFTTSTPPAIMAGAQASVEFQKVNPETRIELQRNTRAVKQKMLECGLPVLPNSSHIVPLMIGDAEKSKIAADILFEEFSIYVQPINSPSVPFGKERLRISPTAAHGEKHQDNLVRALLIVWERLNLRKLSDWCMTEDGKLNLDWADTGLEDSVWSSEQLGAGRAGQSA</sequence>
<dbReference type="EMBL" id="JAPZBO010000004">
    <property type="protein sequence ID" value="KAJ5318430.1"/>
    <property type="molecule type" value="Genomic_DNA"/>
</dbReference>
<evidence type="ECO:0000313" key="10">
    <source>
        <dbReference type="Proteomes" id="UP001147746"/>
    </source>
</evidence>
<keyword evidence="5 7" id="KW-0663">Pyridoxal phosphate</keyword>
<comment type="catalytic activity">
    <reaction evidence="7">
        <text>succinyl-CoA + glycine + H(+) = 5-aminolevulinate + CO2 + CoA</text>
        <dbReference type="Rhea" id="RHEA:12921"/>
        <dbReference type="ChEBI" id="CHEBI:15378"/>
        <dbReference type="ChEBI" id="CHEBI:16526"/>
        <dbReference type="ChEBI" id="CHEBI:57287"/>
        <dbReference type="ChEBI" id="CHEBI:57292"/>
        <dbReference type="ChEBI" id="CHEBI:57305"/>
        <dbReference type="ChEBI" id="CHEBI:356416"/>
        <dbReference type="EC" id="2.3.1.37"/>
    </reaction>
</comment>
<keyword evidence="6 7" id="KW-0012">Acyltransferase</keyword>
<evidence type="ECO:0000256" key="7">
    <source>
        <dbReference type="RuleBase" id="RU910713"/>
    </source>
</evidence>
<dbReference type="PANTHER" id="PTHR13693">
    <property type="entry name" value="CLASS II AMINOTRANSFERASE/8-AMINO-7-OXONONANOATE SYNTHASE"/>
    <property type="match status" value="1"/>
</dbReference>
<keyword evidence="4 7" id="KW-0808">Transferase</keyword>
<dbReference type="InterPro" id="IPR050087">
    <property type="entry name" value="AON_synthase_class-II"/>
</dbReference>
<evidence type="ECO:0000256" key="6">
    <source>
        <dbReference type="ARBA" id="ARBA00023315"/>
    </source>
</evidence>
<evidence type="ECO:0000256" key="5">
    <source>
        <dbReference type="ARBA" id="ARBA00022898"/>
    </source>
</evidence>
<organism evidence="9 10">
    <name type="scientific">Penicillium atrosanguineum</name>
    <dbReference type="NCBI Taxonomy" id="1132637"/>
    <lineage>
        <taxon>Eukaryota</taxon>
        <taxon>Fungi</taxon>
        <taxon>Dikarya</taxon>
        <taxon>Ascomycota</taxon>
        <taxon>Pezizomycotina</taxon>
        <taxon>Eurotiomycetes</taxon>
        <taxon>Eurotiomycetidae</taxon>
        <taxon>Eurotiales</taxon>
        <taxon>Aspergillaceae</taxon>
        <taxon>Penicillium</taxon>
    </lineage>
</organism>